<comment type="similarity">
    <text evidence="2">Belongs to the FliJ family.</text>
</comment>
<name>A0ABS5EH82_9PROT</name>
<evidence type="ECO:0000256" key="5">
    <source>
        <dbReference type="ARBA" id="ARBA00022475"/>
    </source>
</evidence>
<comment type="caution">
    <text evidence="12">The sequence shown here is derived from an EMBL/GenBank/DDBJ whole genome shotgun (WGS) entry which is preliminary data.</text>
</comment>
<keyword evidence="7" id="KW-1005">Bacterial flagellum biogenesis</keyword>
<keyword evidence="13" id="KW-1185">Reference proteome</keyword>
<dbReference type="InterPro" id="IPR053716">
    <property type="entry name" value="Flag_assembly_chemotaxis_eff"/>
</dbReference>
<dbReference type="InterPro" id="IPR012823">
    <property type="entry name" value="Flagell_FliJ"/>
</dbReference>
<accession>A0ABS5EH82</accession>
<dbReference type="Proteomes" id="UP000698752">
    <property type="component" value="Unassembled WGS sequence"/>
</dbReference>
<organism evidence="12 13">
    <name type="scientific">Neoroseomonas terrae</name>
    <dbReference type="NCBI Taxonomy" id="424799"/>
    <lineage>
        <taxon>Bacteria</taxon>
        <taxon>Pseudomonadati</taxon>
        <taxon>Pseudomonadota</taxon>
        <taxon>Alphaproteobacteria</taxon>
        <taxon>Acetobacterales</taxon>
        <taxon>Acetobacteraceae</taxon>
        <taxon>Neoroseomonas</taxon>
    </lineage>
</organism>
<evidence type="ECO:0000313" key="12">
    <source>
        <dbReference type="EMBL" id="MBR0650388.1"/>
    </source>
</evidence>
<dbReference type="RefSeq" id="WP_211869055.1">
    <property type="nucleotide sequence ID" value="NZ_JAAEDI010000012.1"/>
</dbReference>
<reference evidence="13" key="1">
    <citation type="journal article" date="2021" name="Syst. Appl. Microbiol.">
        <title>Roseomonas hellenica sp. nov., isolated from roots of wild-growing Alkanna tinctoria.</title>
        <authorList>
            <person name="Rat A."/>
            <person name="Naranjo H.D."/>
            <person name="Lebbe L."/>
            <person name="Cnockaert M."/>
            <person name="Krigas N."/>
            <person name="Grigoriadou K."/>
            <person name="Maloupa E."/>
            <person name="Willems A."/>
        </authorList>
    </citation>
    <scope>NUCLEOTIDE SEQUENCE [LARGE SCALE GENOMIC DNA]</scope>
    <source>
        <strain evidence="13">LMG 31159</strain>
    </source>
</reference>
<evidence type="ECO:0000256" key="10">
    <source>
        <dbReference type="ARBA" id="ARBA00023225"/>
    </source>
</evidence>
<dbReference type="Gene3D" id="1.10.287.1700">
    <property type="match status" value="1"/>
</dbReference>
<evidence type="ECO:0000256" key="8">
    <source>
        <dbReference type="ARBA" id="ARBA00022927"/>
    </source>
</evidence>
<evidence type="ECO:0000256" key="3">
    <source>
        <dbReference type="ARBA" id="ARBA00020392"/>
    </source>
</evidence>
<feature type="region of interest" description="Disordered" evidence="11">
    <location>
        <begin position="110"/>
        <end position="129"/>
    </location>
</feature>
<protein>
    <recommendedName>
        <fullName evidence="3">Flagellar FliJ protein</fullName>
    </recommendedName>
</protein>
<evidence type="ECO:0000256" key="6">
    <source>
        <dbReference type="ARBA" id="ARBA00022500"/>
    </source>
</evidence>
<evidence type="ECO:0000256" key="4">
    <source>
        <dbReference type="ARBA" id="ARBA00022448"/>
    </source>
</evidence>
<dbReference type="EMBL" id="JAAEDI010000012">
    <property type="protein sequence ID" value="MBR0650388.1"/>
    <property type="molecule type" value="Genomic_DNA"/>
</dbReference>
<sequence length="129" mass="13969">MSRHPLDILARLRCIEVGAAQRRLAEARSATVAQQRAAEAADAALRAEQPGGLPITYGAFLAHGLAARQAQRAALASAEAAEEAERDALARSRAAEKVVGILRDRRAAQRRRDTLRREQARLDDALPRG</sequence>
<evidence type="ECO:0000256" key="1">
    <source>
        <dbReference type="ARBA" id="ARBA00004413"/>
    </source>
</evidence>
<keyword evidence="10" id="KW-1006">Bacterial flagellum protein export</keyword>
<gene>
    <name evidence="12" type="ORF">GXW78_11995</name>
</gene>
<keyword evidence="6" id="KW-0145">Chemotaxis</keyword>
<evidence type="ECO:0000256" key="2">
    <source>
        <dbReference type="ARBA" id="ARBA00010004"/>
    </source>
</evidence>
<keyword evidence="8" id="KW-0653">Protein transport</keyword>
<dbReference type="Pfam" id="PF02050">
    <property type="entry name" value="FliJ"/>
    <property type="match status" value="1"/>
</dbReference>
<evidence type="ECO:0000313" key="13">
    <source>
        <dbReference type="Proteomes" id="UP000698752"/>
    </source>
</evidence>
<keyword evidence="4" id="KW-0813">Transport</keyword>
<evidence type="ECO:0000256" key="7">
    <source>
        <dbReference type="ARBA" id="ARBA00022795"/>
    </source>
</evidence>
<keyword evidence="9" id="KW-0472">Membrane</keyword>
<evidence type="ECO:0000256" key="11">
    <source>
        <dbReference type="SAM" id="MobiDB-lite"/>
    </source>
</evidence>
<comment type="subcellular location">
    <subcellularLocation>
        <location evidence="1">Cell membrane</location>
        <topology evidence="1">Peripheral membrane protein</topology>
        <orientation evidence="1">Cytoplasmic side</orientation>
    </subcellularLocation>
</comment>
<evidence type="ECO:0000256" key="9">
    <source>
        <dbReference type="ARBA" id="ARBA00023136"/>
    </source>
</evidence>
<proteinExistence type="inferred from homology"/>
<keyword evidence="5" id="KW-1003">Cell membrane</keyword>